<accession>A0ABX6JZB9</accession>
<reference evidence="1 2" key="1">
    <citation type="submission" date="2020-03" db="EMBL/GenBank/DDBJ databases">
        <title>Leucobacter sp. nov., isolated from beetles.</title>
        <authorList>
            <person name="Hyun D.-W."/>
            <person name="Bae J.-W."/>
        </authorList>
    </citation>
    <scope>NUCLEOTIDE SEQUENCE [LARGE SCALE GENOMIC DNA]</scope>
    <source>
        <strain evidence="1 2">HDW9A</strain>
    </source>
</reference>
<dbReference type="PANTHER" id="PTHR20854:SF4">
    <property type="entry name" value="INOSITOL-1-MONOPHOSPHATASE-RELATED"/>
    <property type="match status" value="1"/>
</dbReference>
<dbReference type="Gene3D" id="3.30.540.10">
    <property type="entry name" value="Fructose-1,6-Bisphosphatase, subunit A, domain 1"/>
    <property type="match status" value="1"/>
</dbReference>
<evidence type="ECO:0000313" key="2">
    <source>
        <dbReference type="Proteomes" id="UP000503441"/>
    </source>
</evidence>
<keyword evidence="2" id="KW-1185">Reference proteome</keyword>
<dbReference type="Gene3D" id="3.40.190.80">
    <property type="match status" value="1"/>
</dbReference>
<dbReference type="PRINTS" id="PR00377">
    <property type="entry name" value="IMPHPHTASES"/>
</dbReference>
<dbReference type="Proteomes" id="UP000503441">
    <property type="component" value="Chromosome"/>
</dbReference>
<proteinExistence type="predicted"/>
<dbReference type="Pfam" id="PF00459">
    <property type="entry name" value="Inositol_P"/>
    <property type="match status" value="1"/>
</dbReference>
<sequence>MAFIAELANTARAALSDHHRVRRFDTKDDASPVTEFDRAVEQMLRDRIHHRYPDHGIVGEEFAAELPDAEFVWIMDPIDGTKQFIAGIPVFTTLIALCHNGTPVVGLIDAPATDDRWLGVSGGVTTHNGEVVHTSGRTTVAGATVSWSNPEVVLDPHLAGRERLNALTAWRVFGAAAFGCGRLASGALDLAIESGTTGPHDVCALAPIIEAAGGKCSDGFGEPITLHSTSTFLAAATPELHAEALTTLNSDRC</sequence>
<name>A0ABX6JZB9_9MICO</name>
<protein>
    <submittedName>
        <fullName evidence="1">Phosphatase</fullName>
    </submittedName>
</protein>
<dbReference type="PANTHER" id="PTHR20854">
    <property type="entry name" value="INOSITOL MONOPHOSPHATASE"/>
    <property type="match status" value="1"/>
</dbReference>
<organism evidence="1 2">
    <name type="scientific">Leucobacter coleopterorum</name>
    <dbReference type="NCBI Taxonomy" id="2714933"/>
    <lineage>
        <taxon>Bacteria</taxon>
        <taxon>Bacillati</taxon>
        <taxon>Actinomycetota</taxon>
        <taxon>Actinomycetes</taxon>
        <taxon>Micrococcales</taxon>
        <taxon>Microbacteriaceae</taxon>
        <taxon>Leucobacter</taxon>
    </lineage>
</organism>
<dbReference type="SUPFAM" id="SSF56655">
    <property type="entry name" value="Carbohydrate phosphatase"/>
    <property type="match status" value="1"/>
</dbReference>
<evidence type="ECO:0000313" key="1">
    <source>
        <dbReference type="EMBL" id="QIM19675.1"/>
    </source>
</evidence>
<gene>
    <name evidence="1" type="ORF">G7066_05165</name>
</gene>
<dbReference type="EMBL" id="CP049933">
    <property type="protein sequence ID" value="QIM19675.1"/>
    <property type="molecule type" value="Genomic_DNA"/>
</dbReference>
<dbReference type="InterPro" id="IPR000760">
    <property type="entry name" value="Inositol_monophosphatase-like"/>
</dbReference>